<sequence>MSKPSPRSDRAYSALRQAIIEQALLPGAKLPEDEIGAHFGMSRTLARSTLARLKAEGLVDAPVKRTATVARPSLAEARDVFEVRRALEREAVALVIRRWRPEFGATLEGHVRDEEAARARRDDRLSIRLAGEFHTLLAGMSGNAVLERALTELVTRCSLILALYGRPHSSECAVSEHSQIIGALRGKDTDAAVRLMEEHVGSVEQRALSDVPGPGVSLGAVLARYAASDAADNVVALPADGRPSKRGRSQ</sequence>
<dbReference type="Pfam" id="PF07729">
    <property type="entry name" value="FCD"/>
    <property type="match status" value="1"/>
</dbReference>
<evidence type="ECO:0000256" key="2">
    <source>
        <dbReference type="ARBA" id="ARBA00023125"/>
    </source>
</evidence>
<dbReference type="GO" id="GO:0003677">
    <property type="term" value="F:DNA binding"/>
    <property type="evidence" value="ECO:0007669"/>
    <property type="project" value="UniProtKB-KW"/>
</dbReference>
<comment type="caution">
    <text evidence="5">The sequence shown here is derived from an EMBL/GenBank/DDBJ whole genome shotgun (WGS) entry which is preliminary data.</text>
</comment>
<organism evidence="5 6">
    <name type="scientific">Lichenifustis flavocetrariae</name>
    <dbReference type="NCBI Taxonomy" id="2949735"/>
    <lineage>
        <taxon>Bacteria</taxon>
        <taxon>Pseudomonadati</taxon>
        <taxon>Pseudomonadota</taxon>
        <taxon>Alphaproteobacteria</taxon>
        <taxon>Hyphomicrobiales</taxon>
        <taxon>Lichenihabitantaceae</taxon>
        <taxon>Lichenifustis</taxon>
    </lineage>
</organism>
<accession>A0AA41YST2</accession>
<dbReference type="Gene3D" id="1.20.120.530">
    <property type="entry name" value="GntR ligand-binding domain-like"/>
    <property type="match status" value="1"/>
</dbReference>
<dbReference type="SUPFAM" id="SSF46785">
    <property type="entry name" value="Winged helix' DNA-binding domain"/>
    <property type="match status" value="1"/>
</dbReference>
<evidence type="ECO:0000256" key="1">
    <source>
        <dbReference type="ARBA" id="ARBA00023015"/>
    </source>
</evidence>
<dbReference type="Proteomes" id="UP001165667">
    <property type="component" value="Unassembled WGS sequence"/>
</dbReference>
<dbReference type="RefSeq" id="WP_282584302.1">
    <property type="nucleotide sequence ID" value="NZ_JAMOIM010000004.1"/>
</dbReference>
<proteinExistence type="predicted"/>
<dbReference type="SMART" id="SM00345">
    <property type="entry name" value="HTH_GNTR"/>
    <property type="match status" value="1"/>
</dbReference>
<protein>
    <submittedName>
        <fullName evidence="5">GntR family transcriptional regulator</fullName>
    </submittedName>
</protein>
<dbReference type="InterPro" id="IPR036390">
    <property type="entry name" value="WH_DNA-bd_sf"/>
</dbReference>
<dbReference type="InterPro" id="IPR036388">
    <property type="entry name" value="WH-like_DNA-bd_sf"/>
</dbReference>
<name>A0AA41YST2_9HYPH</name>
<dbReference type="GO" id="GO:0003700">
    <property type="term" value="F:DNA-binding transcription factor activity"/>
    <property type="evidence" value="ECO:0007669"/>
    <property type="project" value="InterPro"/>
</dbReference>
<keyword evidence="2" id="KW-0238">DNA-binding</keyword>
<dbReference type="InterPro" id="IPR011711">
    <property type="entry name" value="GntR_C"/>
</dbReference>
<dbReference type="PROSITE" id="PS50949">
    <property type="entry name" value="HTH_GNTR"/>
    <property type="match status" value="1"/>
</dbReference>
<dbReference type="SMART" id="SM00895">
    <property type="entry name" value="FCD"/>
    <property type="match status" value="1"/>
</dbReference>
<dbReference type="InterPro" id="IPR000524">
    <property type="entry name" value="Tscrpt_reg_HTH_GntR"/>
</dbReference>
<keyword evidence="3" id="KW-0804">Transcription</keyword>
<dbReference type="InterPro" id="IPR008920">
    <property type="entry name" value="TF_FadR/GntR_C"/>
</dbReference>
<dbReference type="AlphaFoldDB" id="A0AA41YST2"/>
<keyword evidence="1" id="KW-0805">Transcription regulation</keyword>
<dbReference type="Pfam" id="PF00392">
    <property type="entry name" value="GntR"/>
    <property type="match status" value="1"/>
</dbReference>
<reference evidence="5" key="1">
    <citation type="submission" date="2022-05" db="EMBL/GenBank/DDBJ databases">
        <authorList>
            <person name="Pankratov T."/>
        </authorList>
    </citation>
    <scope>NUCLEOTIDE SEQUENCE</scope>
    <source>
        <strain evidence="5">BP6-180914</strain>
    </source>
</reference>
<feature type="domain" description="HTH gntR-type" evidence="4">
    <location>
        <begin position="5"/>
        <end position="72"/>
    </location>
</feature>
<evidence type="ECO:0000313" key="6">
    <source>
        <dbReference type="Proteomes" id="UP001165667"/>
    </source>
</evidence>
<dbReference type="PANTHER" id="PTHR43537">
    <property type="entry name" value="TRANSCRIPTIONAL REGULATOR, GNTR FAMILY"/>
    <property type="match status" value="1"/>
</dbReference>
<dbReference type="EMBL" id="JAMOIM010000004">
    <property type="protein sequence ID" value="MCW6507934.1"/>
    <property type="molecule type" value="Genomic_DNA"/>
</dbReference>
<evidence type="ECO:0000313" key="5">
    <source>
        <dbReference type="EMBL" id="MCW6507934.1"/>
    </source>
</evidence>
<gene>
    <name evidence="5" type="ORF">M8523_07860</name>
</gene>
<keyword evidence="6" id="KW-1185">Reference proteome</keyword>
<evidence type="ECO:0000256" key="3">
    <source>
        <dbReference type="ARBA" id="ARBA00023163"/>
    </source>
</evidence>
<dbReference type="SUPFAM" id="SSF48008">
    <property type="entry name" value="GntR ligand-binding domain-like"/>
    <property type="match status" value="1"/>
</dbReference>
<evidence type="ECO:0000259" key="4">
    <source>
        <dbReference type="PROSITE" id="PS50949"/>
    </source>
</evidence>
<dbReference type="Gene3D" id="1.10.10.10">
    <property type="entry name" value="Winged helix-like DNA-binding domain superfamily/Winged helix DNA-binding domain"/>
    <property type="match status" value="1"/>
</dbReference>
<dbReference type="PANTHER" id="PTHR43537:SF53">
    <property type="entry name" value="HTH-TYPE TRANSCRIPTIONAL REPRESSOR NANR"/>
    <property type="match status" value="1"/>
</dbReference>